<dbReference type="Proteomes" id="UP000034112">
    <property type="component" value="Unassembled WGS sequence"/>
</dbReference>
<gene>
    <name evidence="1" type="ORF">THAR02_04593</name>
</gene>
<dbReference type="SUPFAM" id="SSF56784">
    <property type="entry name" value="HAD-like"/>
    <property type="match status" value="1"/>
</dbReference>
<dbReference type="OrthoDB" id="158672at2759"/>
<dbReference type="AlphaFoldDB" id="A0A0F9XE24"/>
<sequence>MRMLRYSYFMMTAQEFDALSHNQIDVVPQLPLVIARRNHYIPMTGDGINDNPNLKPAGIGIAIASGSDVAKEPTDIILTDNILTKLPFKDNTTISVFLSTPVEIIRTLPVTDAFSESGLGFETTVPDILNRLPRDTKLTPTLPQINTSTETPS</sequence>
<dbReference type="PRINTS" id="PR00119">
    <property type="entry name" value="CATATPASE"/>
</dbReference>
<evidence type="ECO:0000313" key="1">
    <source>
        <dbReference type="EMBL" id="KKP03301.1"/>
    </source>
</evidence>
<dbReference type="InterPro" id="IPR036412">
    <property type="entry name" value="HAD-like_sf"/>
</dbReference>
<organism evidence="1 2">
    <name type="scientific">Trichoderma harzianum</name>
    <name type="common">Hypocrea lixii</name>
    <dbReference type="NCBI Taxonomy" id="5544"/>
    <lineage>
        <taxon>Eukaryota</taxon>
        <taxon>Fungi</taxon>
        <taxon>Dikarya</taxon>
        <taxon>Ascomycota</taxon>
        <taxon>Pezizomycotina</taxon>
        <taxon>Sordariomycetes</taxon>
        <taxon>Hypocreomycetidae</taxon>
        <taxon>Hypocreales</taxon>
        <taxon>Hypocreaceae</taxon>
        <taxon>Trichoderma</taxon>
    </lineage>
</organism>
<dbReference type="Gene3D" id="3.40.50.1000">
    <property type="entry name" value="HAD superfamily/HAD-like"/>
    <property type="match status" value="1"/>
</dbReference>
<dbReference type="PANTHER" id="PTHR42861">
    <property type="entry name" value="CALCIUM-TRANSPORTING ATPASE"/>
    <property type="match status" value="1"/>
</dbReference>
<protein>
    <submittedName>
        <fullName evidence="1">Potassium/sodium efflux P-type ATPase</fullName>
    </submittedName>
</protein>
<evidence type="ECO:0000313" key="2">
    <source>
        <dbReference type="Proteomes" id="UP000034112"/>
    </source>
</evidence>
<name>A0A0F9XE24_TRIHA</name>
<accession>A0A0F9XE24</accession>
<dbReference type="InterPro" id="IPR023214">
    <property type="entry name" value="HAD_sf"/>
</dbReference>
<reference evidence="2" key="1">
    <citation type="journal article" date="2015" name="Genome Announc.">
        <title>Draft whole-genome sequence of the biocontrol agent Trichoderma harzianum T6776.</title>
        <authorList>
            <person name="Baroncelli R."/>
            <person name="Piaggeschi G."/>
            <person name="Fiorini L."/>
            <person name="Bertolini E."/>
            <person name="Zapparata A."/>
            <person name="Pe M.E."/>
            <person name="Sarrocco S."/>
            <person name="Vannacci G."/>
        </authorList>
    </citation>
    <scope>NUCLEOTIDE SEQUENCE [LARGE SCALE GENOMIC DNA]</scope>
    <source>
        <strain evidence="2">T6776</strain>
    </source>
</reference>
<dbReference type="EMBL" id="JOKZ01000115">
    <property type="protein sequence ID" value="KKP03301.1"/>
    <property type="molecule type" value="Genomic_DNA"/>
</dbReference>
<proteinExistence type="predicted"/>
<comment type="caution">
    <text evidence="1">The sequence shown here is derived from an EMBL/GenBank/DDBJ whole genome shotgun (WGS) entry which is preliminary data.</text>
</comment>